<keyword evidence="2" id="KW-1185">Reference proteome</keyword>
<accession>A0ABU4SDQ4</accession>
<comment type="caution">
    <text evidence="1">The sequence shown here is derived from an EMBL/GenBank/DDBJ whole genome shotgun (WGS) entry which is preliminary data.</text>
</comment>
<organism evidence="1 2">
    <name type="scientific">Xenorhabdus santafensis</name>
    <dbReference type="NCBI Taxonomy" id="2582833"/>
    <lineage>
        <taxon>Bacteria</taxon>
        <taxon>Pseudomonadati</taxon>
        <taxon>Pseudomonadota</taxon>
        <taxon>Gammaproteobacteria</taxon>
        <taxon>Enterobacterales</taxon>
        <taxon>Morganellaceae</taxon>
        <taxon>Xenorhabdus</taxon>
    </lineage>
</organism>
<sequence>MSKRFFSLISDRKFAKRLKVMQTLTDSLLSAEAKAVVAHSFCSGVMQEVSIVIKLNKEAILDREFLYEFVAFGWGKALGQYIDIKLIEGYGETDHKALRLAQLAVRSGTVLFAIYNVLREDYQKCYISIHHALADEHTLMVVSELIQVACAGEMDLALQNMRQGQKLYSSYVERQLMKAKDYSVLEVGYNYSMMALRLSEVGRLAWNTQVERISLQRVIQVGSIYEEKQLIEVVLEMLCSTADVVKEGNTVCSSRNWRLPQEARAVGMMTGLLAIPFGWKEHVSYNPQTSLEACARYSLVLREVLECCRASELFINGAIPRGIPASQVINSTFPVGIGMKRINSSEILLEIEGTFCNRAAATDLLNELADVLSDRRI</sequence>
<reference evidence="2" key="1">
    <citation type="journal article" date="2024" name="Toxins">
        <title>Genome Sequence Analysis of Native Xenorhabdus Strains Isolated from Entomopathogenic Nematodes in Argentina.</title>
        <authorList>
            <person name="Palma L."/>
            <person name="Frizzo L."/>
            <person name="Kaiser S."/>
            <person name="Berry C."/>
            <person name="Caballero P."/>
            <person name="Bode H.B."/>
            <person name="Del Valle E.E."/>
        </authorList>
    </citation>
    <scope>NUCLEOTIDE SEQUENCE [LARGE SCALE GENOMIC DNA]</scope>
    <source>
        <strain evidence="2">12</strain>
    </source>
</reference>
<gene>
    <name evidence="1" type="ORF">FE392_16520</name>
</gene>
<proteinExistence type="predicted"/>
<dbReference type="Proteomes" id="UP001271890">
    <property type="component" value="Unassembled WGS sequence"/>
</dbReference>
<protein>
    <submittedName>
        <fullName evidence="1">Uncharacterized protein</fullName>
    </submittedName>
</protein>
<dbReference type="RefSeq" id="WP_319931307.1">
    <property type="nucleotide sequence ID" value="NZ_VCDN01000075.1"/>
</dbReference>
<name>A0ABU4SDQ4_9GAMM</name>
<evidence type="ECO:0000313" key="2">
    <source>
        <dbReference type="Proteomes" id="UP001271890"/>
    </source>
</evidence>
<dbReference type="EMBL" id="VCDN01000075">
    <property type="protein sequence ID" value="MDX7988909.1"/>
    <property type="molecule type" value="Genomic_DNA"/>
</dbReference>
<evidence type="ECO:0000313" key="1">
    <source>
        <dbReference type="EMBL" id="MDX7988909.1"/>
    </source>
</evidence>